<dbReference type="EMBL" id="UFYI01000007">
    <property type="protein sequence ID" value="STD25545.1"/>
    <property type="molecule type" value="Genomic_DNA"/>
</dbReference>
<dbReference type="InterPro" id="IPR001927">
    <property type="entry name" value="Na/Gal_symport"/>
</dbReference>
<feature type="transmembrane region" description="Helical" evidence="8">
    <location>
        <begin position="404"/>
        <end position="426"/>
    </location>
</feature>
<evidence type="ECO:0000256" key="7">
    <source>
        <dbReference type="ARBA" id="ARBA00023136"/>
    </source>
</evidence>
<dbReference type="FunFam" id="1.20.1250.20:FF:000734">
    <property type="entry name" value="Sugar (Glycoside-Pentoside-Hexuronide) transporter"/>
    <property type="match status" value="1"/>
</dbReference>
<protein>
    <submittedName>
        <fullName evidence="9">Protein YagG</fullName>
    </submittedName>
</protein>
<feature type="transmembrane region" description="Helical" evidence="8">
    <location>
        <begin position="231"/>
        <end position="255"/>
    </location>
</feature>
<evidence type="ECO:0000256" key="1">
    <source>
        <dbReference type="ARBA" id="ARBA00004651"/>
    </source>
</evidence>
<keyword evidence="6 8" id="KW-1133">Transmembrane helix</keyword>
<comment type="subcellular location">
    <subcellularLocation>
        <location evidence="1">Cell membrane</location>
        <topology evidence="1">Multi-pass membrane protein</topology>
    </subcellularLocation>
</comment>
<proteinExistence type="inferred from homology"/>
<feature type="transmembrane region" description="Helical" evidence="8">
    <location>
        <begin position="317"/>
        <end position="340"/>
    </location>
</feature>
<dbReference type="GO" id="GO:0008643">
    <property type="term" value="P:carbohydrate transport"/>
    <property type="evidence" value="ECO:0007669"/>
    <property type="project" value="InterPro"/>
</dbReference>
<evidence type="ECO:0000256" key="5">
    <source>
        <dbReference type="ARBA" id="ARBA00022692"/>
    </source>
</evidence>
<keyword evidence="4" id="KW-1003">Cell membrane</keyword>
<keyword evidence="5 8" id="KW-0812">Transmembrane</keyword>
<dbReference type="GO" id="GO:0005886">
    <property type="term" value="C:plasma membrane"/>
    <property type="evidence" value="ECO:0007669"/>
    <property type="project" value="UniProtKB-SubCell"/>
</dbReference>
<evidence type="ECO:0000256" key="4">
    <source>
        <dbReference type="ARBA" id="ARBA00022475"/>
    </source>
</evidence>
<feature type="transmembrane region" description="Helical" evidence="8">
    <location>
        <begin position="12"/>
        <end position="34"/>
    </location>
</feature>
<dbReference type="GO" id="GO:0006814">
    <property type="term" value="P:sodium ion transport"/>
    <property type="evidence" value="ECO:0007669"/>
    <property type="project" value="InterPro"/>
</dbReference>
<feature type="transmembrane region" description="Helical" evidence="8">
    <location>
        <begin position="40"/>
        <end position="59"/>
    </location>
</feature>
<dbReference type="InterPro" id="IPR039672">
    <property type="entry name" value="MFS_2"/>
</dbReference>
<evidence type="ECO:0000256" key="8">
    <source>
        <dbReference type="SAM" id="Phobius"/>
    </source>
</evidence>
<evidence type="ECO:0000313" key="9">
    <source>
        <dbReference type="EMBL" id="STD25545.1"/>
    </source>
</evidence>
<evidence type="ECO:0000256" key="3">
    <source>
        <dbReference type="ARBA" id="ARBA00022448"/>
    </source>
</evidence>
<feature type="transmembrane region" description="Helical" evidence="8">
    <location>
        <begin position="150"/>
        <end position="172"/>
    </location>
</feature>
<evidence type="ECO:0000256" key="6">
    <source>
        <dbReference type="ARBA" id="ARBA00022989"/>
    </source>
</evidence>
<name>A0A376FJN8_ENTAS</name>
<dbReference type="CDD" id="cd17332">
    <property type="entry name" value="MFS_MelB_like"/>
    <property type="match status" value="1"/>
</dbReference>
<reference evidence="9 10" key="1">
    <citation type="submission" date="2018-06" db="EMBL/GenBank/DDBJ databases">
        <authorList>
            <consortium name="Pathogen Informatics"/>
            <person name="Doyle S."/>
        </authorList>
    </citation>
    <scope>NUCLEOTIDE SEQUENCE [LARGE SCALE GENOMIC DNA]</scope>
    <source>
        <strain evidence="9 10">NCTC12123</strain>
    </source>
</reference>
<dbReference type="AlphaFoldDB" id="A0A376FJN8"/>
<feature type="transmembrane region" description="Helical" evidence="8">
    <location>
        <begin position="267"/>
        <end position="287"/>
    </location>
</feature>
<accession>A0A376FJN8</accession>
<feature type="transmembrane region" description="Helical" evidence="8">
    <location>
        <begin position="107"/>
        <end position="130"/>
    </location>
</feature>
<dbReference type="InterPro" id="IPR018043">
    <property type="entry name" value="Na/Gal_symport_CS"/>
</dbReference>
<keyword evidence="3" id="KW-0813">Transport</keyword>
<feature type="transmembrane region" description="Helical" evidence="8">
    <location>
        <begin position="360"/>
        <end position="384"/>
    </location>
</feature>
<comment type="similarity">
    <text evidence="2">Belongs to the sodium:galactoside symporter (TC 2.A.2) family.</text>
</comment>
<dbReference type="NCBIfam" id="NF007237">
    <property type="entry name" value="PRK09669.1"/>
    <property type="match status" value="1"/>
</dbReference>
<dbReference type="InterPro" id="IPR036259">
    <property type="entry name" value="MFS_trans_sf"/>
</dbReference>
<evidence type="ECO:0000256" key="2">
    <source>
        <dbReference type="ARBA" id="ARBA00009617"/>
    </source>
</evidence>
<dbReference type="NCBIfam" id="TIGR00792">
    <property type="entry name" value="gph"/>
    <property type="match status" value="1"/>
</dbReference>
<feature type="transmembrane region" description="Helical" evidence="8">
    <location>
        <begin position="80"/>
        <end position="101"/>
    </location>
</feature>
<sequence length="509" mass="56320">MTQLTMKDKIGYGLGDTACGFVWQATMFLLAYFYTDVFGLSAGIMGTLFLVSRVLDAVTDPLMGLLVDRTRTRHGQFRPFLLWGAIPFGIVCVLTFYTPDFSAQGKIIYACVTYILLTLVYTFVNVPYCAMPGVITADPKERHALQSWRFFLAAAGSLAISGIALPLVSIIGKGDEQVGYFGAMCVLGLSGVVLLYVCFFTTKERYTFEVQPGSSVAKDLRLLLGNGQWRIMCAFKMMATCSNVVRGGATLYFVKYVMDHPEMATQFLLYGSLATMFGSLCSSRLLGRFDRVTAFKWIIVAYSLISLLIFVTPAEHIALIFALNILFLFVFNTTTPLQWLMASDVVDYEESRSGRRLDGLVFSTYLFSLKIGLAIGGAVVGWILAYVNYSASSSVQPVEVLTTIKILFCVVPVVLYAGMFIMLSLYKLTDARVEAISQQLIKHRRGAGRCRSRRRDSRIPLTGGNMEITNRYSPASTRTRPCAARARTTTSHLDLRVVPGRAHLPLPAT</sequence>
<evidence type="ECO:0000313" key="10">
    <source>
        <dbReference type="Proteomes" id="UP000255163"/>
    </source>
</evidence>
<dbReference type="PROSITE" id="PS00872">
    <property type="entry name" value="NA_GALACTOSIDE_SYMP"/>
    <property type="match status" value="1"/>
</dbReference>
<dbReference type="SUPFAM" id="SSF103473">
    <property type="entry name" value="MFS general substrate transporter"/>
    <property type="match status" value="1"/>
</dbReference>
<dbReference type="PANTHER" id="PTHR11328">
    <property type="entry name" value="MAJOR FACILITATOR SUPERFAMILY DOMAIN-CONTAINING PROTEIN"/>
    <property type="match status" value="1"/>
</dbReference>
<dbReference type="Gene3D" id="1.20.1250.20">
    <property type="entry name" value="MFS general substrate transporter like domains"/>
    <property type="match status" value="2"/>
</dbReference>
<dbReference type="GO" id="GO:0015293">
    <property type="term" value="F:symporter activity"/>
    <property type="evidence" value="ECO:0007669"/>
    <property type="project" value="InterPro"/>
</dbReference>
<organism evidence="9 10">
    <name type="scientific">Enterobacter asburiae</name>
    <dbReference type="NCBI Taxonomy" id="61645"/>
    <lineage>
        <taxon>Bacteria</taxon>
        <taxon>Pseudomonadati</taxon>
        <taxon>Pseudomonadota</taxon>
        <taxon>Gammaproteobacteria</taxon>
        <taxon>Enterobacterales</taxon>
        <taxon>Enterobacteriaceae</taxon>
        <taxon>Enterobacter</taxon>
        <taxon>Enterobacter cloacae complex</taxon>
    </lineage>
</organism>
<dbReference type="FunFam" id="1.20.1250.20:FF:000877">
    <property type="entry name" value="Sugar (Glycoside-Pentoside-Hexuronide) transporter"/>
    <property type="match status" value="1"/>
</dbReference>
<dbReference type="Proteomes" id="UP000255163">
    <property type="component" value="Unassembled WGS sequence"/>
</dbReference>
<gene>
    <name evidence="9" type="primary">yagG</name>
    <name evidence="9" type="ORF">NCTC12123_05094</name>
</gene>
<feature type="transmembrane region" description="Helical" evidence="8">
    <location>
        <begin position="178"/>
        <end position="199"/>
    </location>
</feature>
<dbReference type="Pfam" id="PF13347">
    <property type="entry name" value="MFS_2"/>
    <property type="match status" value="1"/>
</dbReference>
<keyword evidence="7 8" id="KW-0472">Membrane</keyword>
<feature type="transmembrane region" description="Helical" evidence="8">
    <location>
        <begin position="294"/>
        <end position="311"/>
    </location>
</feature>
<dbReference type="PANTHER" id="PTHR11328:SF24">
    <property type="entry name" value="MAJOR FACILITATOR SUPERFAMILY (MFS) PROFILE DOMAIN-CONTAINING PROTEIN"/>
    <property type="match status" value="1"/>
</dbReference>